<proteinExistence type="predicted"/>
<keyword evidence="3" id="KW-1185">Reference proteome</keyword>
<evidence type="ECO:0000313" key="3">
    <source>
        <dbReference type="Proteomes" id="UP001189429"/>
    </source>
</evidence>
<evidence type="ECO:0000256" key="1">
    <source>
        <dbReference type="SAM" id="MobiDB-lite"/>
    </source>
</evidence>
<protein>
    <submittedName>
        <fullName evidence="2">Uncharacterized protein</fullName>
    </submittedName>
</protein>
<evidence type="ECO:0000313" key="2">
    <source>
        <dbReference type="EMBL" id="CAK0821009.1"/>
    </source>
</evidence>
<comment type="caution">
    <text evidence="2">The sequence shown here is derived from an EMBL/GenBank/DDBJ whole genome shotgun (WGS) entry which is preliminary data.</text>
</comment>
<sequence>APRQAEPGCGRPEGAGAPLRGGSPGDGPWSRWASRAPRPRLACTPLLRAAGASRTASSRSTRLRVAWSGSVNASSICWGSTIARDLLSRVIRSGNRSLLREIAGPDCGRPGRLRAALAATRLSDMNARDQRFATCDGACASFEELTRRDLGAGDQLDKATSECKLELLVRRTSELLNPARVENSDDEVARAPAVCTLAPVLEEQRTA</sequence>
<feature type="region of interest" description="Disordered" evidence="1">
    <location>
        <begin position="1"/>
        <end position="35"/>
    </location>
</feature>
<reference evidence="2" key="1">
    <citation type="submission" date="2023-10" db="EMBL/GenBank/DDBJ databases">
        <authorList>
            <person name="Chen Y."/>
            <person name="Shah S."/>
            <person name="Dougan E. K."/>
            <person name="Thang M."/>
            <person name="Chan C."/>
        </authorList>
    </citation>
    <scope>NUCLEOTIDE SEQUENCE [LARGE SCALE GENOMIC DNA]</scope>
</reference>
<organism evidence="2 3">
    <name type="scientific">Prorocentrum cordatum</name>
    <dbReference type="NCBI Taxonomy" id="2364126"/>
    <lineage>
        <taxon>Eukaryota</taxon>
        <taxon>Sar</taxon>
        <taxon>Alveolata</taxon>
        <taxon>Dinophyceae</taxon>
        <taxon>Prorocentrales</taxon>
        <taxon>Prorocentraceae</taxon>
        <taxon>Prorocentrum</taxon>
    </lineage>
</organism>
<dbReference type="Proteomes" id="UP001189429">
    <property type="component" value="Unassembled WGS sequence"/>
</dbReference>
<feature type="non-terminal residue" evidence="2">
    <location>
        <position position="1"/>
    </location>
</feature>
<accession>A0ABN9RPQ7</accession>
<name>A0ABN9RPQ7_9DINO</name>
<dbReference type="EMBL" id="CAUYUJ010007505">
    <property type="protein sequence ID" value="CAK0821009.1"/>
    <property type="molecule type" value="Genomic_DNA"/>
</dbReference>
<gene>
    <name evidence="2" type="ORF">PCOR1329_LOCUS22451</name>
</gene>